<dbReference type="OrthoDB" id="6089695at2"/>
<dbReference type="EMBL" id="RQXW01000006">
    <property type="protein sequence ID" value="RTE66227.1"/>
    <property type="molecule type" value="Genomic_DNA"/>
</dbReference>
<dbReference type="Proteomes" id="UP000283087">
    <property type="component" value="Unassembled WGS sequence"/>
</dbReference>
<protein>
    <submittedName>
        <fullName evidence="1">Uncharacterized protein</fullName>
    </submittedName>
</protein>
<evidence type="ECO:0000313" key="1">
    <source>
        <dbReference type="EMBL" id="RTE66227.1"/>
    </source>
</evidence>
<evidence type="ECO:0000313" key="2">
    <source>
        <dbReference type="Proteomes" id="UP000283087"/>
    </source>
</evidence>
<keyword evidence="2" id="KW-1185">Reference proteome</keyword>
<organism evidence="1 2">
    <name type="scientific">Amphritea opalescens</name>
    <dbReference type="NCBI Taxonomy" id="2490544"/>
    <lineage>
        <taxon>Bacteria</taxon>
        <taxon>Pseudomonadati</taxon>
        <taxon>Pseudomonadota</taxon>
        <taxon>Gammaproteobacteria</taxon>
        <taxon>Oceanospirillales</taxon>
        <taxon>Oceanospirillaceae</taxon>
        <taxon>Amphritea</taxon>
    </lineage>
</organism>
<dbReference type="RefSeq" id="WP_126158300.1">
    <property type="nucleotide sequence ID" value="NZ_RQXW01000006.1"/>
</dbReference>
<sequence>MLTTYYYIDLYNKQTQNRPESEREYFMRMAYEMEQTRITEKRAARKQKMSSLFAAVARLFKVKRTPSLESLYGH</sequence>
<comment type="caution">
    <text evidence="1">The sequence shown here is derived from an EMBL/GenBank/DDBJ whole genome shotgun (WGS) entry which is preliminary data.</text>
</comment>
<name>A0A430KRU9_9GAMM</name>
<reference evidence="1 2" key="1">
    <citation type="submission" date="2018-11" db="EMBL/GenBank/DDBJ databases">
        <title>The draft genome sequence of Amphritea opalescens ANRC-JH13T.</title>
        <authorList>
            <person name="Fang Z."/>
            <person name="Zhang Y."/>
            <person name="Han X."/>
        </authorList>
    </citation>
    <scope>NUCLEOTIDE SEQUENCE [LARGE SCALE GENOMIC DNA]</scope>
    <source>
        <strain evidence="1 2">ANRC-JH13</strain>
    </source>
</reference>
<dbReference type="AlphaFoldDB" id="A0A430KRU9"/>
<gene>
    <name evidence="1" type="ORF">EH243_08920</name>
</gene>
<accession>A0A430KRU9</accession>
<proteinExistence type="predicted"/>